<dbReference type="SMART" id="SM01008">
    <property type="entry name" value="Ald_Xan_dh_C"/>
    <property type="match status" value="1"/>
</dbReference>
<dbReference type="Pfam" id="PF20256">
    <property type="entry name" value="MoCoBD_2"/>
    <property type="match status" value="2"/>
</dbReference>
<gene>
    <name evidence="3" type="ORF">BamIOP4010DRAFT_3669</name>
</gene>
<feature type="compositionally biased region" description="Basic residues" evidence="1">
    <location>
        <begin position="695"/>
        <end position="707"/>
    </location>
</feature>
<evidence type="ECO:0000313" key="3">
    <source>
        <dbReference type="EMBL" id="EDT02798.1"/>
    </source>
</evidence>
<dbReference type="Gene3D" id="3.30.365.10">
    <property type="entry name" value="Aldehyde oxidase/xanthine dehydrogenase, molybdopterin binding domain"/>
    <property type="match status" value="4"/>
</dbReference>
<dbReference type="AlphaFoldDB" id="B1FI09"/>
<dbReference type="InterPro" id="IPR012368">
    <property type="entry name" value="OxRdtase_Mopterin-bd_su_IorB"/>
</dbReference>
<dbReference type="Proteomes" id="UP000005463">
    <property type="component" value="Unassembled WGS sequence"/>
</dbReference>
<evidence type="ECO:0000256" key="1">
    <source>
        <dbReference type="SAM" id="MobiDB-lite"/>
    </source>
</evidence>
<dbReference type="PANTHER" id="PTHR47495">
    <property type="entry name" value="ALDEHYDE DEHYDROGENASE"/>
    <property type="match status" value="1"/>
</dbReference>
<dbReference type="PATRIC" id="fig|396596.7.peg.3901"/>
<dbReference type="InterPro" id="IPR046867">
    <property type="entry name" value="AldOxase/xan_DH_MoCoBD2"/>
</dbReference>
<dbReference type="Gene3D" id="3.90.1170.50">
    <property type="entry name" value="Aldehyde oxidase/xanthine dehydrogenase, a/b hammerhead"/>
    <property type="match status" value="1"/>
</dbReference>
<dbReference type="SUPFAM" id="SSF56003">
    <property type="entry name" value="Molybdenum cofactor-binding domain"/>
    <property type="match status" value="2"/>
</dbReference>
<feature type="domain" description="Aldehyde oxidase/xanthine dehydrogenase a/b hammerhead" evidence="2">
    <location>
        <begin position="232"/>
        <end position="310"/>
    </location>
</feature>
<feature type="compositionally biased region" description="Basic and acidic residues" evidence="1">
    <location>
        <begin position="708"/>
        <end position="724"/>
    </location>
</feature>
<dbReference type="InterPro" id="IPR037165">
    <property type="entry name" value="AldOxase/xan_DH_Mopterin-bd_sf"/>
</dbReference>
<sequence length="786" mass="84188">MSRGLIEAGRAGAGVSRRSFLKVGMSLGAAAGGGLLLGFSMPAAGDDARRSVIGGDADENARAGVFAPNAFVQIDRGGKVTLVMPKVEMGQGVYTALPMLIAEELEVPLSNVTLDHAPPNEKLFLDPLLGGQLTGGSTSVRYAWEPLRRAGATARTLLVAAAAKQWNVDPATCRAENGEVQHPPSGRRASYGQLADAASKLPVPKDVALKQPADFKLIGKPVKRLDSPEKVDGTAQFGLDVRLPGMLYAVIVNSPVFGGTVASVDETAARKIPGVRQVVRVDNAVAVVGDHTWAAKRGASALVVKWNEGADAKVSTKDIVADLAQAAANGKGAVARKEGDVGRAFANAKTRVDAVYEQPFLAHATMEPVNCTVQVRADGCEIWVGTQVPTRARDTVQQLTGLAPEKIVVHNHLLGGGFGRRLETDMIGQAVKVAKQVNAPVKVVWTREEDIQHDMYRPYYYDRISAGLDANGKPVAWQHRIVGSSIIARFAPPAFKNGVDPDAVEVAAELPYDLPNQLVDYVRQEPRHIPTAFWRGVGPTRGTFVVESFIDELAAQTKTDPVQYRRALLDKTPRARNVLDVATKAAGWGTSLPKGQGRGVSVMHAFGSFFSIVIDVAVEEGEVQVKRVVCAVDCGMAVNPSTIEAQVQGGIIFGITGALYGEITIEDGRVVQSNFTDYRMMRINEDAADRGSSREKRRGAGRNRRTGHRCDRGGLVERDLRGDRQAAAQAAGRQPAEDGLRGGTNHAKPHPDPFESRRSYVRRIVDRAVRADGRHRGACRANGAGR</sequence>
<reference evidence="3 4" key="1">
    <citation type="submission" date="2008-03" db="EMBL/GenBank/DDBJ databases">
        <title>Sequencing of the draft genome and assembly of Burkholderia ambifaria IOP40-10.</title>
        <authorList>
            <consortium name="US DOE Joint Genome Institute (JGI-PGF)"/>
            <person name="Copeland A."/>
            <person name="Lucas S."/>
            <person name="Lapidus A."/>
            <person name="Glavina del Rio T."/>
            <person name="Dalin E."/>
            <person name="Tice H."/>
            <person name="Bruce D."/>
            <person name="Goodwin L."/>
            <person name="Pitluck S."/>
            <person name="Larimer F."/>
            <person name="Land M.L."/>
            <person name="Hauser L."/>
            <person name="Tiedje J."/>
            <person name="Richardson P."/>
        </authorList>
    </citation>
    <scope>NUCLEOTIDE SEQUENCE [LARGE SCALE GENOMIC DNA]</scope>
    <source>
        <strain evidence="3 4">IOP40-10</strain>
    </source>
</reference>
<proteinExistence type="predicted"/>
<dbReference type="InterPro" id="IPR000674">
    <property type="entry name" value="Ald_Oxase/Xan_DH_a/b"/>
</dbReference>
<organism evidence="3 4">
    <name type="scientific">Burkholderia ambifaria IOP40-10</name>
    <dbReference type="NCBI Taxonomy" id="396596"/>
    <lineage>
        <taxon>Bacteria</taxon>
        <taxon>Pseudomonadati</taxon>
        <taxon>Pseudomonadota</taxon>
        <taxon>Betaproteobacteria</taxon>
        <taxon>Burkholderiales</taxon>
        <taxon>Burkholderiaceae</taxon>
        <taxon>Burkholderia</taxon>
        <taxon>Burkholderia cepacia complex</taxon>
    </lineage>
</organism>
<comment type="caution">
    <text evidence="3">The sequence shown here is derived from an EMBL/GenBank/DDBJ whole genome shotgun (WGS) entry which is preliminary data.</text>
</comment>
<feature type="region of interest" description="Disordered" evidence="1">
    <location>
        <begin position="686"/>
        <end position="760"/>
    </location>
</feature>
<dbReference type="EMBL" id="ABLC01000098">
    <property type="protein sequence ID" value="EDT02798.1"/>
    <property type="molecule type" value="Genomic_DNA"/>
</dbReference>
<dbReference type="PROSITE" id="PS51318">
    <property type="entry name" value="TAT"/>
    <property type="match status" value="1"/>
</dbReference>
<protein>
    <submittedName>
        <fullName evidence="3">Aldehyde oxidase and xanthine dehydrogenase molybdopterin binding</fullName>
    </submittedName>
</protein>
<dbReference type="InterPro" id="IPR052516">
    <property type="entry name" value="N-heterocyclic_Hydroxylase"/>
</dbReference>
<dbReference type="Pfam" id="PF02738">
    <property type="entry name" value="MoCoBD_1"/>
    <property type="match status" value="1"/>
</dbReference>
<feature type="compositionally biased region" description="Basic and acidic residues" evidence="1">
    <location>
        <begin position="749"/>
        <end position="760"/>
    </location>
</feature>
<feature type="compositionally biased region" description="Low complexity" evidence="1">
    <location>
        <begin position="725"/>
        <end position="734"/>
    </location>
</feature>
<evidence type="ECO:0000313" key="4">
    <source>
        <dbReference type="Proteomes" id="UP000005463"/>
    </source>
</evidence>
<dbReference type="PIRSF" id="PIRSF036389">
    <property type="entry name" value="IOR_B"/>
    <property type="match status" value="1"/>
</dbReference>
<accession>B1FI09</accession>
<evidence type="ECO:0000259" key="2">
    <source>
        <dbReference type="SMART" id="SM01008"/>
    </source>
</evidence>
<name>B1FI09_9BURK</name>
<dbReference type="InterPro" id="IPR006311">
    <property type="entry name" value="TAT_signal"/>
</dbReference>
<dbReference type="PANTHER" id="PTHR47495:SF2">
    <property type="entry name" value="ALDEHYDE DEHYDROGENASE"/>
    <property type="match status" value="1"/>
</dbReference>
<dbReference type="GO" id="GO:0016491">
    <property type="term" value="F:oxidoreductase activity"/>
    <property type="evidence" value="ECO:0007669"/>
    <property type="project" value="InterPro"/>
</dbReference>
<dbReference type="InterPro" id="IPR008274">
    <property type="entry name" value="AldOxase/xan_DH_MoCoBD1"/>
</dbReference>